<dbReference type="RefSeq" id="WP_188222942.1">
    <property type="nucleotide sequence ID" value="NZ_JACVXD010000002.1"/>
</dbReference>
<evidence type="ECO:0000313" key="8">
    <source>
        <dbReference type="Proteomes" id="UP000621516"/>
    </source>
</evidence>
<sequence>MNITVIFFLGLIISLVGVIPPGLLNMTAAKISLKEGHTRGIMFSVGVCVIVLVQTYIASVFARYLSKNTEVVDILQRVAFVIFVLITIYFLFVAKKEPKEVAEIEMRSKRSRFFQGMFMSVINVFPIPYQAYMTITLASIGWLTFNQIDILTYVIGTAMGTFVMLYIYMFFFDKIKDKPITSQKSMNYLIGGITGIISVVTLINILKEL</sequence>
<evidence type="ECO:0000256" key="1">
    <source>
        <dbReference type="ARBA" id="ARBA00004651"/>
    </source>
</evidence>
<keyword evidence="2" id="KW-1003">Cell membrane</keyword>
<name>A0A8J6PZ90_9FLAO</name>
<evidence type="ECO:0000256" key="6">
    <source>
        <dbReference type="SAM" id="Phobius"/>
    </source>
</evidence>
<comment type="caution">
    <text evidence="7">The sequence shown here is derived from an EMBL/GenBank/DDBJ whole genome shotgun (WGS) entry which is preliminary data.</text>
</comment>
<dbReference type="AlphaFoldDB" id="A0A8J6PZ90"/>
<evidence type="ECO:0000256" key="2">
    <source>
        <dbReference type="ARBA" id="ARBA00022475"/>
    </source>
</evidence>
<keyword evidence="5 6" id="KW-0472">Membrane</keyword>
<evidence type="ECO:0000256" key="5">
    <source>
        <dbReference type="ARBA" id="ARBA00023136"/>
    </source>
</evidence>
<keyword evidence="4 6" id="KW-1133">Transmembrane helix</keyword>
<protein>
    <submittedName>
        <fullName evidence="7">Lysine transporter LysE</fullName>
    </submittedName>
</protein>
<dbReference type="EMBL" id="JACVXD010000002">
    <property type="protein sequence ID" value="MBD0823650.1"/>
    <property type="molecule type" value="Genomic_DNA"/>
</dbReference>
<evidence type="ECO:0000313" key="7">
    <source>
        <dbReference type="EMBL" id="MBD0823650.1"/>
    </source>
</evidence>
<feature type="transmembrane region" description="Helical" evidence="6">
    <location>
        <begin position="6"/>
        <end position="28"/>
    </location>
</feature>
<accession>A0A8J6PZ90</accession>
<reference evidence="7 8" key="1">
    <citation type="journal article" date="2018" name="J. Microbiol.">
        <title>Aestuariibaculum marinum sp. nov., a marine bacterium isolated from seawater in South Korea.</title>
        <authorList>
            <person name="Choi J."/>
            <person name="Lee D."/>
            <person name="Jang J.H."/>
            <person name="Cha S."/>
            <person name="Seo T."/>
        </authorList>
    </citation>
    <scope>NUCLEOTIDE SEQUENCE [LARGE SCALE GENOMIC DNA]</scope>
    <source>
        <strain evidence="7 8">IP7</strain>
    </source>
</reference>
<feature type="transmembrane region" description="Helical" evidence="6">
    <location>
        <begin position="150"/>
        <end position="173"/>
    </location>
</feature>
<evidence type="ECO:0000256" key="4">
    <source>
        <dbReference type="ARBA" id="ARBA00022989"/>
    </source>
</evidence>
<dbReference type="Pfam" id="PF01810">
    <property type="entry name" value="LysE"/>
    <property type="match status" value="1"/>
</dbReference>
<dbReference type="InterPro" id="IPR001123">
    <property type="entry name" value="LeuE-type"/>
</dbReference>
<feature type="transmembrane region" description="Helical" evidence="6">
    <location>
        <begin position="40"/>
        <end position="62"/>
    </location>
</feature>
<feature type="transmembrane region" description="Helical" evidence="6">
    <location>
        <begin position="113"/>
        <end position="130"/>
    </location>
</feature>
<gene>
    <name evidence="7" type="ORF">ICJ85_06405</name>
</gene>
<comment type="subcellular location">
    <subcellularLocation>
        <location evidence="1">Cell membrane</location>
        <topology evidence="1">Multi-pass membrane protein</topology>
    </subcellularLocation>
</comment>
<evidence type="ECO:0000256" key="3">
    <source>
        <dbReference type="ARBA" id="ARBA00022692"/>
    </source>
</evidence>
<feature type="transmembrane region" description="Helical" evidence="6">
    <location>
        <begin position="74"/>
        <end position="92"/>
    </location>
</feature>
<dbReference type="GO" id="GO:0005886">
    <property type="term" value="C:plasma membrane"/>
    <property type="evidence" value="ECO:0007669"/>
    <property type="project" value="UniProtKB-SubCell"/>
</dbReference>
<dbReference type="GO" id="GO:0006865">
    <property type="term" value="P:amino acid transport"/>
    <property type="evidence" value="ECO:0007669"/>
    <property type="project" value="InterPro"/>
</dbReference>
<keyword evidence="8" id="KW-1185">Reference proteome</keyword>
<organism evidence="7 8">
    <name type="scientific">Aestuariibaculum marinum</name>
    <dbReference type="NCBI Taxonomy" id="2683592"/>
    <lineage>
        <taxon>Bacteria</taxon>
        <taxon>Pseudomonadati</taxon>
        <taxon>Bacteroidota</taxon>
        <taxon>Flavobacteriia</taxon>
        <taxon>Flavobacteriales</taxon>
        <taxon>Flavobacteriaceae</taxon>
    </lineage>
</organism>
<keyword evidence="3 6" id="KW-0812">Transmembrane</keyword>
<dbReference type="Proteomes" id="UP000621516">
    <property type="component" value="Unassembled WGS sequence"/>
</dbReference>
<proteinExistence type="predicted"/>
<feature type="transmembrane region" description="Helical" evidence="6">
    <location>
        <begin position="185"/>
        <end position="206"/>
    </location>
</feature>